<organism evidence="2 3">
    <name type="scientific">Adhaeribacter swui</name>
    <dbReference type="NCBI Taxonomy" id="2086471"/>
    <lineage>
        <taxon>Bacteria</taxon>
        <taxon>Pseudomonadati</taxon>
        <taxon>Bacteroidota</taxon>
        <taxon>Cytophagia</taxon>
        <taxon>Cytophagales</taxon>
        <taxon>Hymenobacteraceae</taxon>
        <taxon>Adhaeribacter</taxon>
    </lineage>
</organism>
<dbReference type="RefSeq" id="WP_185273390.1">
    <property type="nucleotide sequence ID" value="NZ_CP055156.1"/>
</dbReference>
<dbReference type="PANTHER" id="PTHR43102">
    <property type="entry name" value="SLR1143 PROTEIN"/>
    <property type="match status" value="1"/>
</dbReference>
<reference evidence="2 3" key="1">
    <citation type="journal article" date="2018" name="Int. J. Syst. Evol. Microbiol.">
        <title>Adhaeribacter swui sp. nov., isolated from wet mud.</title>
        <authorList>
            <person name="Kim D.U."/>
            <person name="Kim K.W."/>
            <person name="Kang M.S."/>
            <person name="Kim J.Y."/>
            <person name="Jang J.H."/>
            <person name="Kim M.K."/>
        </authorList>
    </citation>
    <scope>NUCLEOTIDE SEQUENCE [LARGE SCALE GENOMIC DNA]</scope>
    <source>
        <strain evidence="2 3">KCTC 52873</strain>
    </source>
</reference>
<accession>A0A7G7G628</accession>
<dbReference type="AlphaFoldDB" id="A0A7G7G628"/>
<protein>
    <submittedName>
        <fullName evidence="2">GAF domain-containing protein</fullName>
    </submittedName>
</protein>
<dbReference type="InterPro" id="IPR029016">
    <property type="entry name" value="GAF-like_dom_sf"/>
</dbReference>
<sequence length="171" mass="18932">MNRTFDQPLIPANESERLRALRRITSTNQYQENGTFKHVAAMAARMFEVPIALVNLVEEHQVITMAGVGQAVGTEVPREISLCSLSILDDQVTFFKDAKNEPCLLANPMVHGEFGLQFYAAAPLKTKLGINIGALCIVDKTPRTFSEIDQRILENLATIVMDELEKVAGTE</sequence>
<gene>
    <name evidence="2" type="ORF">HUW51_07680</name>
</gene>
<keyword evidence="3" id="KW-1185">Reference proteome</keyword>
<dbReference type="KEGG" id="aswu:HUW51_07680"/>
<dbReference type="SUPFAM" id="SSF55781">
    <property type="entry name" value="GAF domain-like"/>
    <property type="match status" value="1"/>
</dbReference>
<dbReference type="InterPro" id="IPR003018">
    <property type="entry name" value="GAF"/>
</dbReference>
<dbReference type="EMBL" id="CP055156">
    <property type="protein sequence ID" value="QNF32612.1"/>
    <property type="molecule type" value="Genomic_DNA"/>
</dbReference>
<evidence type="ECO:0000259" key="1">
    <source>
        <dbReference type="Pfam" id="PF01590"/>
    </source>
</evidence>
<feature type="domain" description="GAF" evidence="1">
    <location>
        <begin position="35"/>
        <end position="160"/>
    </location>
</feature>
<dbReference type="PANTHER" id="PTHR43102:SF2">
    <property type="entry name" value="GAF DOMAIN-CONTAINING PROTEIN"/>
    <property type="match status" value="1"/>
</dbReference>
<dbReference type="Pfam" id="PF01590">
    <property type="entry name" value="GAF"/>
    <property type="match status" value="1"/>
</dbReference>
<dbReference type="Gene3D" id="3.30.450.40">
    <property type="match status" value="1"/>
</dbReference>
<evidence type="ECO:0000313" key="2">
    <source>
        <dbReference type="EMBL" id="QNF32612.1"/>
    </source>
</evidence>
<dbReference type="Proteomes" id="UP000515237">
    <property type="component" value="Chromosome"/>
</dbReference>
<proteinExistence type="predicted"/>
<evidence type="ECO:0000313" key="3">
    <source>
        <dbReference type="Proteomes" id="UP000515237"/>
    </source>
</evidence>
<name>A0A7G7G628_9BACT</name>